<evidence type="ECO:0000256" key="2">
    <source>
        <dbReference type="ARBA" id="ARBA00023315"/>
    </source>
</evidence>
<proteinExistence type="predicted"/>
<protein>
    <submittedName>
        <fullName evidence="3">Uncharacterized protein</fullName>
    </submittedName>
</protein>
<keyword evidence="1" id="KW-0808">Transferase</keyword>
<dbReference type="AlphaFoldDB" id="A0AAV3PTA0"/>
<dbReference type="EMBL" id="BAABME010018363">
    <property type="protein sequence ID" value="GAA0153560.1"/>
    <property type="molecule type" value="Genomic_DNA"/>
</dbReference>
<evidence type="ECO:0000313" key="3">
    <source>
        <dbReference type="EMBL" id="GAA0153560.1"/>
    </source>
</evidence>
<dbReference type="Pfam" id="PF02458">
    <property type="entry name" value="Transferase"/>
    <property type="match status" value="1"/>
</dbReference>
<dbReference type="InterPro" id="IPR023213">
    <property type="entry name" value="CAT-like_dom_sf"/>
</dbReference>
<keyword evidence="4" id="KW-1185">Reference proteome</keyword>
<accession>A0AAV3PTA0</accession>
<dbReference type="PANTHER" id="PTHR31625">
    <property type="match status" value="1"/>
</dbReference>
<dbReference type="InterPro" id="IPR051504">
    <property type="entry name" value="Plant_metabolite_acyltrans"/>
</dbReference>
<dbReference type="Proteomes" id="UP001454036">
    <property type="component" value="Unassembled WGS sequence"/>
</dbReference>
<reference evidence="3 4" key="1">
    <citation type="submission" date="2024-01" db="EMBL/GenBank/DDBJ databases">
        <title>The complete chloroplast genome sequence of Lithospermum erythrorhizon: insights into the phylogenetic relationship among Boraginaceae species and the maternal lineages of purple gromwells.</title>
        <authorList>
            <person name="Okada T."/>
            <person name="Watanabe K."/>
        </authorList>
    </citation>
    <scope>NUCLEOTIDE SEQUENCE [LARGE SCALE GENOMIC DNA]</scope>
</reference>
<sequence length="469" mass="51844">MALTTKVSVIEQCQISPQPSSVSETSLPLTFIDMLMINSWPANSLYFYECSFSKSHFMDTIIPKLKNSLAQTLNHFFILAGKLVIPNLDSDKKPEFVYNDGDSVSLTFSESCSVELFYDLTGNHARNCSEFRLLATERPPPYVDVSGSTISPLLTLQVTLFPETGICIGLNADHVVVDGSSVRAFLQAWAFLSQLDEISTSSLPSELMPLYDRSVMKETDELRDIFWNQMKRNKKPEADNQESAPPPPIAPIENELVQETFVLGKNDVQKLKSFVITGLSLPHISTFTVICAYIWKCIATTHATDAVDDPDEEDPVYLFAFSADARGRSKPRIPVNYFGNCIAFCGTTANASQLKGDNGLLVAAELIAEAIHERLQNEEGIFKGAEDWVPSGKIFKQFVGVSGSPRIDFLCLDFGWGKAKKVELVLNFESGVTFIATGKEPGDVDIGLCFSNKKMEIFSSLFSDGLKEI</sequence>
<keyword evidence="2" id="KW-0012">Acyltransferase</keyword>
<name>A0AAV3PTA0_LITER</name>
<gene>
    <name evidence="3" type="ORF">LIER_37698</name>
</gene>
<comment type="caution">
    <text evidence="3">The sequence shown here is derived from an EMBL/GenBank/DDBJ whole genome shotgun (WGS) entry which is preliminary data.</text>
</comment>
<organism evidence="3 4">
    <name type="scientific">Lithospermum erythrorhizon</name>
    <name type="common">Purple gromwell</name>
    <name type="synonym">Lithospermum officinale var. erythrorhizon</name>
    <dbReference type="NCBI Taxonomy" id="34254"/>
    <lineage>
        <taxon>Eukaryota</taxon>
        <taxon>Viridiplantae</taxon>
        <taxon>Streptophyta</taxon>
        <taxon>Embryophyta</taxon>
        <taxon>Tracheophyta</taxon>
        <taxon>Spermatophyta</taxon>
        <taxon>Magnoliopsida</taxon>
        <taxon>eudicotyledons</taxon>
        <taxon>Gunneridae</taxon>
        <taxon>Pentapetalae</taxon>
        <taxon>asterids</taxon>
        <taxon>lamiids</taxon>
        <taxon>Boraginales</taxon>
        <taxon>Boraginaceae</taxon>
        <taxon>Boraginoideae</taxon>
        <taxon>Lithospermeae</taxon>
        <taxon>Lithospermum</taxon>
    </lineage>
</organism>
<evidence type="ECO:0000256" key="1">
    <source>
        <dbReference type="ARBA" id="ARBA00022679"/>
    </source>
</evidence>
<evidence type="ECO:0000313" key="4">
    <source>
        <dbReference type="Proteomes" id="UP001454036"/>
    </source>
</evidence>
<dbReference type="GO" id="GO:0016747">
    <property type="term" value="F:acyltransferase activity, transferring groups other than amino-acyl groups"/>
    <property type="evidence" value="ECO:0007669"/>
    <property type="project" value="UniProtKB-ARBA"/>
</dbReference>
<dbReference type="Gene3D" id="3.30.559.10">
    <property type="entry name" value="Chloramphenicol acetyltransferase-like domain"/>
    <property type="match status" value="2"/>
</dbReference>